<sequence length="54" mass="6036">METLQTKIQLIVDGKIDPSFPITYRIVLEEGLDACKTFRGKTDVCVKVVIQPQG</sequence>
<name>A0A1R3U0N2_9HYPH</name>
<dbReference type="Proteomes" id="UP000187891">
    <property type="component" value="Unassembled WGS sequence"/>
</dbReference>
<organism evidence="1 2">
    <name type="scientific">Agrobacterium rosae</name>
    <dbReference type="NCBI Taxonomy" id="1972867"/>
    <lineage>
        <taxon>Bacteria</taxon>
        <taxon>Pseudomonadati</taxon>
        <taxon>Pseudomonadota</taxon>
        <taxon>Alphaproteobacteria</taxon>
        <taxon>Hyphomicrobiales</taxon>
        <taxon>Rhizobiaceae</taxon>
        <taxon>Rhizobium/Agrobacterium group</taxon>
        <taxon>Agrobacterium</taxon>
    </lineage>
</organism>
<reference evidence="2" key="1">
    <citation type="submission" date="2016-10" db="EMBL/GenBank/DDBJ databases">
        <authorList>
            <person name="Wibberg D."/>
        </authorList>
    </citation>
    <scope>NUCLEOTIDE SEQUENCE [LARGE SCALE GENOMIC DNA]</scope>
</reference>
<dbReference type="GeneID" id="86882856"/>
<gene>
    <name evidence="1" type="ORF">DSM25559_4465</name>
</gene>
<dbReference type="AlphaFoldDB" id="A0A1R3U0N2"/>
<proteinExistence type="predicted"/>
<dbReference type="RefSeq" id="WP_153367013.1">
    <property type="nucleotide sequence ID" value="NZ_FMUE01000015.1"/>
</dbReference>
<evidence type="ECO:0000313" key="1">
    <source>
        <dbReference type="EMBL" id="SCX34412.1"/>
    </source>
</evidence>
<evidence type="ECO:0000313" key="2">
    <source>
        <dbReference type="Proteomes" id="UP000187891"/>
    </source>
</evidence>
<accession>A0A1R3U0N2</accession>
<dbReference type="STRING" id="1907666.DSM25559_4465"/>
<dbReference type="EMBL" id="FMUE01000015">
    <property type="protein sequence ID" value="SCX34412.1"/>
    <property type="molecule type" value="Genomic_DNA"/>
</dbReference>
<protein>
    <submittedName>
        <fullName evidence="1">Uncharacterized protein</fullName>
    </submittedName>
</protein>